<keyword evidence="2" id="KW-1185">Reference proteome</keyword>
<evidence type="ECO:0000313" key="2">
    <source>
        <dbReference type="Proteomes" id="UP000650833"/>
    </source>
</evidence>
<proteinExistence type="predicted"/>
<dbReference type="EMBL" id="JAEPRC010000097">
    <property type="protein sequence ID" value="KAG2209331.1"/>
    <property type="molecule type" value="Genomic_DNA"/>
</dbReference>
<organism evidence="1 2">
    <name type="scientific">Mucor plumbeus</name>
    <dbReference type="NCBI Taxonomy" id="97098"/>
    <lineage>
        <taxon>Eukaryota</taxon>
        <taxon>Fungi</taxon>
        <taxon>Fungi incertae sedis</taxon>
        <taxon>Mucoromycota</taxon>
        <taxon>Mucoromycotina</taxon>
        <taxon>Mucoromycetes</taxon>
        <taxon>Mucorales</taxon>
        <taxon>Mucorineae</taxon>
        <taxon>Mucoraceae</taxon>
        <taxon>Mucor</taxon>
    </lineage>
</organism>
<protein>
    <submittedName>
        <fullName evidence="1">Uncharacterized protein</fullName>
    </submittedName>
</protein>
<dbReference type="OrthoDB" id="2278761at2759"/>
<dbReference type="Proteomes" id="UP000650833">
    <property type="component" value="Unassembled WGS sequence"/>
</dbReference>
<comment type="caution">
    <text evidence="1">The sequence shown here is derived from an EMBL/GenBank/DDBJ whole genome shotgun (WGS) entry which is preliminary data.</text>
</comment>
<accession>A0A8H7V404</accession>
<sequence length="262" mass="30380">MSQSRFLGMYNTRSQERAIGYFKNLITGTLKAQTQAFNLIEKVAIKSFPYQALDIVEEDNIIHPPTFDEIQLRNDDEEFEGVQISKFRKALSKYYCREFSDDRISIVDCIDFVPARRAWFNGFTIVTSIYYARINREFRRAGYYVFFDNAYLTPQPESRRKWFVGEALFFFKHIFKNRTYSWAIVRVLKRNTTASHDKPIPVVDKGSQNIASKFAVISVTNDIKRQVGLIKFIGSRTKFSVVAPSHVFNADMLVDAGNIVNL</sequence>
<dbReference type="AlphaFoldDB" id="A0A8H7V404"/>
<name>A0A8H7V404_9FUNG</name>
<gene>
    <name evidence="1" type="ORF">INT46_000544</name>
</gene>
<evidence type="ECO:0000313" key="1">
    <source>
        <dbReference type="EMBL" id="KAG2209331.1"/>
    </source>
</evidence>
<reference evidence="1" key="1">
    <citation type="submission" date="2020-12" db="EMBL/GenBank/DDBJ databases">
        <title>Metabolic potential, ecology and presence of endohyphal bacteria is reflected in genomic diversity of Mucoromycotina.</title>
        <authorList>
            <person name="Muszewska A."/>
            <person name="Okrasinska A."/>
            <person name="Steczkiewicz K."/>
            <person name="Drgas O."/>
            <person name="Orlowska M."/>
            <person name="Perlinska-Lenart U."/>
            <person name="Aleksandrzak-Piekarczyk T."/>
            <person name="Szatraj K."/>
            <person name="Zielenkiewicz U."/>
            <person name="Pilsyk S."/>
            <person name="Malc E."/>
            <person name="Mieczkowski P."/>
            <person name="Kruszewska J.S."/>
            <person name="Biernat P."/>
            <person name="Pawlowska J."/>
        </authorList>
    </citation>
    <scope>NUCLEOTIDE SEQUENCE</scope>
    <source>
        <strain evidence="1">CBS 226.32</strain>
    </source>
</reference>